<dbReference type="SUPFAM" id="SSF51905">
    <property type="entry name" value="FAD/NAD(P)-binding domain"/>
    <property type="match status" value="1"/>
</dbReference>
<dbReference type="InterPro" id="IPR045170">
    <property type="entry name" value="MTOX"/>
</dbReference>
<comment type="cofactor">
    <cofactor evidence="1">
        <name>FAD</name>
        <dbReference type="ChEBI" id="CHEBI:57692"/>
    </cofactor>
</comment>
<keyword evidence="2" id="KW-0285">Flavoprotein</keyword>
<evidence type="ECO:0000256" key="3">
    <source>
        <dbReference type="ARBA" id="ARBA00022827"/>
    </source>
</evidence>
<gene>
    <name evidence="6" type="ORF">BRPE64_CCDS02260</name>
</gene>
<dbReference type="SUPFAM" id="SSF54373">
    <property type="entry name" value="FAD-linked reductases, C-terminal domain"/>
    <property type="match status" value="1"/>
</dbReference>
<evidence type="ECO:0000259" key="5">
    <source>
        <dbReference type="Pfam" id="PF01266"/>
    </source>
</evidence>
<dbReference type="Gene3D" id="3.30.9.10">
    <property type="entry name" value="D-Amino Acid Oxidase, subunit A, domain 2"/>
    <property type="match status" value="1"/>
</dbReference>
<dbReference type="InterPro" id="IPR036188">
    <property type="entry name" value="FAD/NAD-bd_sf"/>
</dbReference>
<dbReference type="GO" id="GO:0050660">
    <property type="term" value="F:flavin adenine dinucleotide binding"/>
    <property type="evidence" value="ECO:0007669"/>
    <property type="project" value="InterPro"/>
</dbReference>
<dbReference type="PANTHER" id="PTHR10961:SF7">
    <property type="entry name" value="FAD DEPENDENT OXIDOREDUCTASE DOMAIN-CONTAINING PROTEIN"/>
    <property type="match status" value="1"/>
</dbReference>
<protein>
    <submittedName>
        <fullName evidence="6">Sarcosine oxidase</fullName>
    </submittedName>
</protein>
<evidence type="ECO:0000256" key="4">
    <source>
        <dbReference type="ARBA" id="ARBA00023002"/>
    </source>
</evidence>
<keyword evidence="4" id="KW-0560">Oxidoreductase</keyword>
<dbReference type="STRING" id="758793.BRPE64_CCDS02260"/>
<keyword evidence="3" id="KW-0274">FAD</keyword>
<proteinExistence type="predicted"/>
<feature type="domain" description="FAD dependent oxidoreductase" evidence="5">
    <location>
        <begin position="66"/>
        <end position="428"/>
    </location>
</feature>
<evidence type="ECO:0000313" key="7">
    <source>
        <dbReference type="Proteomes" id="UP000013966"/>
    </source>
</evidence>
<dbReference type="InterPro" id="IPR006076">
    <property type="entry name" value="FAD-dep_OxRdtase"/>
</dbReference>
<dbReference type="PANTHER" id="PTHR10961">
    <property type="entry name" value="PEROXISOMAL SARCOSINE OXIDASE"/>
    <property type="match status" value="1"/>
</dbReference>
<keyword evidence="7" id="KW-1185">Reference proteome</keyword>
<name>R4WP28_9BURK</name>
<evidence type="ECO:0000313" key="6">
    <source>
        <dbReference type="EMBL" id="BAN26309.1"/>
    </source>
</evidence>
<evidence type="ECO:0000256" key="1">
    <source>
        <dbReference type="ARBA" id="ARBA00001974"/>
    </source>
</evidence>
<sequence>MFEFFCGTSLIHSTRHGTSSQIIEQPKENLFALESIRLLAAATADRPALLSPPITWNRKMNETIADVVVVGLGAFGSATAFQLAKRGLKVIGIDRFAPPHDRGSSHGNTRITRLAAGEGEAYIPFIKRSHEIWRALEAQTGRTLYHRTGGLVIGARDSATHHHAKPDFLQQTIANARQFGIEHEVLTAADMSKRYPQFRLRGDELAYFEPDAGVLIPEACIETQIELARASGASIRFNEPVIDIKEQGDGVIVRTALGKYAAARVVVTAGAWIPGMAGGKMAEHLRVMRQTLHWFATTDPSLYSPARCPIFIWMHGNGDHDYMYGFPMIDGQPGVKVATEQYEAACTPDDFDRHVGADESRAMFDAHVAGRLAAVTSTTVHAAACLYTVSTDSGFVIDRYRDMKNVKVVSACSGHGFKNSAGFGERLALWAAGHDDDTLDRFQVSRLDAYQPGMSSSTSRAS</sequence>
<dbReference type="HOGENOM" id="CLU_007884_2_1_4"/>
<dbReference type="KEGG" id="buo:BRPE64_CCDS02260"/>
<dbReference type="EMBL" id="AP013060">
    <property type="protein sequence ID" value="BAN26309.1"/>
    <property type="molecule type" value="Genomic_DNA"/>
</dbReference>
<dbReference type="Pfam" id="PF01266">
    <property type="entry name" value="DAO"/>
    <property type="match status" value="1"/>
</dbReference>
<dbReference type="AlphaFoldDB" id="R4WP28"/>
<dbReference type="PATRIC" id="fig|758793.3.peg.4551"/>
<dbReference type="Proteomes" id="UP000013966">
    <property type="component" value="Chromosome 3"/>
</dbReference>
<reference evidence="6 7" key="2">
    <citation type="journal article" date="2018" name="Int. J. Syst. Evol. Microbiol.">
        <title>Burkholderia insecticola sp. nov., a gut symbiotic bacterium of the bean bug Riptortus pedestris.</title>
        <authorList>
            <person name="Takeshita K."/>
            <person name="Tamaki H."/>
            <person name="Ohbayashi T."/>
            <person name="Meng X.-Y."/>
            <person name="Sone T."/>
            <person name="Mitani Y."/>
            <person name="Peeters C."/>
            <person name="Kikuchi Y."/>
            <person name="Vandamme P."/>
        </authorList>
    </citation>
    <scope>NUCLEOTIDE SEQUENCE [LARGE SCALE GENOMIC DNA]</scope>
    <source>
        <strain evidence="6">RPE64</strain>
    </source>
</reference>
<accession>R4WP28</accession>
<dbReference type="NCBIfam" id="NF008425">
    <property type="entry name" value="PRK11259.1"/>
    <property type="match status" value="1"/>
</dbReference>
<dbReference type="GO" id="GO:0008115">
    <property type="term" value="F:sarcosine oxidase activity"/>
    <property type="evidence" value="ECO:0007669"/>
    <property type="project" value="TreeGrafter"/>
</dbReference>
<dbReference type="Gene3D" id="3.50.50.60">
    <property type="entry name" value="FAD/NAD(P)-binding domain"/>
    <property type="match status" value="1"/>
</dbReference>
<evidence type="ECO:0000256" key="2">
    <source>
        <dbReference type="ARBA" id="ARBA00022630"/>
    </source>
</evidence>
<organism evidence="6 7">
    <name type="scientific">Caballeronia insecticola</name>
    <dbReference type="NCBI Taxonomy" id="758793"/>
    <lineage>
        <taxon>Bacteria</taxon>
        <taxon>Pseudomonadati</taxon>
        <taxon>Pseudomonadota</taxon>
        <taxon>Betaproteobacteria</taxon>
        <taxon>Burkholderiales</taxon>
        <taxon>Burkholderiaceae</taxon>
        <taxon>Caballeronia</taxon>
    </lineage>
</organism>
<reference evidence="6 7" key="1">
    <citation type="journal article" date="2013" name="Genome Announc.">
        <title>Complete Genome Sequence of Burkholderia sp. Strain RPE64, Bacterial Symbiont of the Bean Bug Riptortus pedestris.</title>
        <authorList>
            <person name="Shibata T.F."/>
            <person name="Maeda T."/>
            <person name="Nikoh N."/>
            <person name="Yamaguchi K."/>
            <person name="Oshima K."/>
            <person name="Hattori M."/>
            <person name="Nishiyama T."/>
            <person name="Hasebe M."/>
            <person name="Fukatsu T."/>
            <person name="Kikuchi Y."/>
            <person name="Shigenobu S."/>
        </authorList>
    </citation>
    <scope>NUCLEOTIDE SEQUENCE [LARGE SCALE GENOMIC DNA]</scope>
</reference>